<dbReference type="EMBL" id="KZ821678">
    <property type="protein sequence ID" value="PYH85875.1"/>
    <property type="molecule type" value="Genomic_DNA"/>
</dbReference>
<feature type="region of interest" description="Disordered" evidence="1">
    <location>
        <begin position="52"/>
        <end position="133"/>
    </location>
</feature>
<dbReference type="OrthoDB" id="10655206at2759"/>
<evidence type="ECO:0000313" key="2">
    <source>
        <dbReference type="EMBL" id="PYH85875.1"/>
    </source>
</evidence>
<dbReference type="AlphaFoldDB" id="A0A319CJQ0"/>
<accession>A0A319CJQ0</accession>
<dbReference type="GeneID" id="37136953"/>
<dbReference type="RefSeq" id="XP_025496075.1">
    <property type="nucleotide sequence ID" value="XM_025634212.1"/>
</dbReference>
<dbReference type="VEuPathDB" id="FungiDB:BO82DRAFT_350653"/>
<evidence type="ECO:0000256" key="1">
    <source>
        <dbReference type="SAM" id="MobiDB-lite"/>
    </source>
</evidence>
<gene>
    <name evidence="2" type="ORF">BO82DRAFT_350653</name>
</gene>
<organism evidence="2 3">
    <name type="scientific">Aspergillus uvarum CBS 121591</name>
    <dbReference type="NCBI Taxonomy" id="1448315"/>
    <lineage>
        <taxon>Eukaryota</taxon>
        <taxon>Fungi</taxon>
        <taxon>Dikarya</taxon>
        <taxon>Ascomycota</taxon>
        <taxon>Pezizomycotina</taxon>
        <taxon>Eurotiomycetes</taxon>
        <taxon>Eurotiomycetidae</taxon>
        <taxon>Eurotiales</taxon>
        <taxon>Aspergillaceae</taxon>
        <taxon>Aspergillus</taxon>
        <taxon>Aspergillus subgen. Circumdati</taxon>
    </lineage>
</organism>
<protein>
    <submittedName>
        <fullName evidence="2">Uncharacterized protein</fullName>
    </submittedName>
</protein>
<reference evidence="2 3" key="1">
    <citation type="submission" date="2016-12" db="EMBL/GenBank/DDBJ databases">
        <title>The genomes of Aspergillus section Nigri reveals drivers in fungal speciation.</title>
        <authorList>
            <consortium name="DOE Joint Genome Institute"/>
            <person name="Vesth T.C."/>
            <person name="Nybo J."/>
            <person name="Theobald S."/>
            <person name="Brandl J."/>
            <person name="Frisvad J.C."/>
            <person name="Nielsen K.F."/>
            <person name="Lyhne E.K."/>
            <person name="Kogle M.E."/>
            <person name="Kuo A."/>
            <person name="Riley R."/>
            <person name="Clum A."/>
            <person name="Nolan M."/>
            <person name="Lipzen A."/>
            <person name="Salamov A."/>
            <person name="Henrissat B."/>
            <person name="Wiebenga A."/>
            <person name="De Vries R.P."/>
            <person name="Grigoriev I.V."/>
            <person name="Mortensen U.H."/>
            <person name="Andersen M.R."/>
            <person name="Baker S.E."/>
        </authorList>
    </citation>
    <scope>NUCLEOTIDE SEQUENCE [LARGE SCALE GENOMIC DNA]</scope>
    <source>
        <strain evidence="2 3">CBS 121591</strain>
    </source>
</reference>
<dbReference type="Proteomes" id="UP000248340">
    <property type="component" value="Unassembled WGS sequence"/>
</dbReference>
<proteinExistence type="predicted"/>
<dbReference type="STRING" id="1448315.A0A319CJQ0"/>
<keyword evidence="3" id="KW-1185">Reference proteome</keyword>
<feature type="compositionally biased region" description="Acidic residues" evidence="1">
    <location>
        <begin position="113"/>
        <end position="126"/>
    </location>
</feature>
<evidence type="ECO:0000313" key="3">
    <source>
        <dbReference type="Proteomes" id="UP000248340"/>
    </source>
</evidence>
<feature type="compositionally biased region" description="Acidic residues" evidence="1">
    <location>
        <begin position="55"/>
        <end position="88"/>
    </location>
</feature>
<name>A0A319CJQ0_9EURO</name>
<sequence>MAPGYLMAADPDEVREERELFRFGQMVERARCINSGLHVWEDAMPVVQEVGDWVEGAEGEEGDTSGGETSEEEMGVEEDVSEEEEAQEEGSKDKGKGKLEQVHKGDECCEGTSDSEDSVGSDESDFVDPILIL</sequence>
<feature type="compositionally biased region" description="Basic and acidic residues" evidence="1">
    <location>
        <begin position="89"/>
        <end position="107"/>
    </location>
</feature>